<dbReference type="RefSeq" id="WP_071525717.1">
    <property type="nucleotide sequence ID" value="NZ_AP028097.1"/>
</dbReference>
<sequence length="94" mass="9774">MDVTGILIVSTAVLSSAALLVTLFADGGAPRFLRSPPPRTEPCCDRSRLPAQEDIPTPVLGNLTLSPTAQPRLGSLEFPLSAPRIALGNLGSIP</sequence>
<reference evidence="2 3" key="1">
    <citation type="submission" date="2022-02" db="EMBL/GenBank/DDBJ databases">
        <title>Phenotypic, genotypic and serological characterization of Edwardsiella ictaluri from catfish and ornamental fish species.</title>
        <authorList>
            <person name="Rose D."/>
            <person name="Tekedar H.C."/>
            <person name="Waldbieser G.C."/>
            <person name="Aarattuthodi S."/>
            <person name="Griffin M.J."/>
        </authorList>
    </citation>
    <scope>NUCLEOTIDE SEQUENCE [LARGE SCALE GENOMIC DNA]</scope>
    <source>
        <strain evidence="2 3">13 TAL-140 K3</strain>
    </source>
</reference>
<dbReference type="GeneID" id="69538606"/>
<keyword evidence="3" id="KW-1185">Reference proteome</keyword>
<evidence type="ECO:0000313" key="3">
    <source>
        <dbReference type="Proteomes" id="UP001222680"/>
    </source>
</evidence>
<keyword evidence="1" id="KW-1133">Transmembrane helix</keyword>
<evidence type="ECO:0000313" key="2">
    <source>
        <dbReference type="EMBL" id="WFN96038.1"/>
    </source>
</evidence>
<proteinExistence type="predicted"/>
<keyword evidence="1" id="KW-0812">Transmembrane</keyword>
<feature type="transmembrane region" description="Helical" evidence="1">
    <location>
        <begin position="6"/>
        <end position="25"/>
    </location>
</feature>
<accession>A0ABY8GF82</accession>
<gene>
    <name evidence="2" type="ORF">MAY91_14645</name>
</gene>
<keyword evidence="1" id="KW-0472">Membrane</keyword>
<protein>
    <recommendedName>
        <fullName evidence="4">Secreted protein</fullName>
    </recommendedName>
</protein>
<evidence type="ECO:0000256" key="1">
    <source>
        <dbReference type="SAM" id="Phobius"/>
    </source>
</evidence>
<name>A0ABY8GF82_EDWIC</name>
<organism evidence="2 3">
    <name type="scientific">Edwardsiella ictaluri</name>
    <dbReference type="NCBI Taxonomy" id="67780"/>
    <lineage>
        <taxon>Bacteria</taxon>
        <taxon>Pseudomonadati</taxon>
        <taxon>Pseudomonadota</taxon>
        <taxon>Gammaproteobacteria</taxon>
        <taxon>Enterobacterales</taxon>
        <taxon>Hafniaceae</taxon>
        <taxon>Edwardsiella</taxon>
    </lineage>
</organism>
<dbReference type="EMBL" id="CP092014">
    <property type="protein sequence ID" value="WFN96038.1"/>
    <property type="molecule type" value="Genomic_DNA"/>
</dbReference>
<evidence type="ECO:0008006" key="4">
    <source>
        <dbReference type="Google" id="ProtNLM"/>
    </source>
</evidence>
<dbReference type="Proteomes" id="UP001222680">
    <property type="component" value="Chromosome"/>
</dbReference>